<reference evidence="1 2" key="1">
    <citation type="submission" date="2020-07" db="EMBL/GenBank/DDBJ databases">
        <title>Mycobacterium kansasii (former subtype) with zoonotic potential isolated from diseased indoor pet cat, Japan.</title>
        <authorList>
            <person name="Fukano H."/>
            <person name="Terazono T."/>
            <person name="Hoshino Y."/>
        </authorList>
    </citation>
    <scope>NUCLEOTIDE SEQUENCE [LARGE SCALE GENOMIC DNA]</scope>
    <source>
        <strain evidence="1 2">Kuro-I</strain>
    </source>
</reference>
<evidence type="ECO:0000313" key="2">
    <source>
        <dbReference type="Proteomes" id="UP000516380"/>
    </source>
</evidence>
<proteinExistence type="predicted"/>
<dbReference type="EMBL" id="AP023343">
    <property type="protein sequence ID" value="BCI90624.1"/>
    <property type="molecule type" value="Genomic_DNA"/>
</dbReference>
<dbReference type="AlphaFoldDB" id="A0A7G1IJL1"/>
<protein>
    <submittedName>
        <fullName evidence="1">Uncharacterized protein</fullName>
    </submittedName>
</protein>
<gene>
    <name evidence="1" type="ORF">NIIDMKKI_58300</name>
</gene>
<accession>A0A7G1IJL1</accession>
<sequence>MTRAITLWYTHYYRMGRMIELIQCWKAEPPRLAEIAYCGIRAGFGATVVTTIAAMEQHLAQERRRP</sequence>
<keyword evidence="2" id="KW-1185">Reference proteome</keyword>
<evidence type="ECO:0000313" key="1">
    <source>
        <dbReference type="EMBL" id="BCI90624.1"/>
    </source>
</evidence>
<organism evidence="1 2">
    <name type="scientific">Mycobacterium kansasii</name>
    <dbReference type="NCBI Taxonomy" id="1768"/>
    <lineage>
        <taxon>Bacteria</taxon>
        <taxon>Bacillati</taxon>
        <taxon>Actinomycetota</taxon>
        <taxon>Actinomycetes</taxon>
        <taxon>Mycobacteriales</taxon>
        <taxon>Mycobacteriaceae</taxon>
        <taxon>Mycobacterium</taxon>
    </lineage>
</organism>
<name>A0A7G1IJL1_MYCKA</name>
<dbReference type="Proteomes" id="UP000516380">
    <property type="component" value="Chromosome"/>
</dbReference>